<proteinExistence type="predicted"/>
<organism evidence="1 2">
    <name type="scientific">Chryseobacterium indologenes</name>
    <name type="common">Flavobacterium indologenes</name>
    <dbReference type="NCBI Taxonomy" id="253"/>
    <lineage>
        <taxon>Bacteria</taxon>
        <taxon>Pseudomonadati</taxon>
        <taxon>Bacteroidota</taxon>
        <taxon>Flavobacteriia</taxon>
        <taxon>Flavobacteriales</taxon>
        <taxon>Weeksellaceae</taxon>
        <taxon>Chryseobacterium group</taxon>
        <taxon>Chryseobacterium</taxon>
    </lineage>
</organism>
<dbReference type="AlphaFoldDB" id="A0AAD0YZF3"/>
<dbReference type="EMBL" id="CP033930">
    <property type="protein sequence ID" value="AZB19848.1"/>
    <property type="molecule type" value="Genomic_DNA"/>
</dbReference>
<name>A0AAD0YZF3_CHRID</name>
<dbReference type="PROSITE" id="PS51257">
    <property type="entry name" value="PROKAR_LIPOPROTEIN"/>
    <property type="match status" value="1"/>
</dbReference>
<gene>
    <name evidence="1" type="ORF">EG352_19825</name>
</gene>
<evidence type="ECO:0000313" key="2">
    <source>
        <dbReference type="Proteomes" id="UP000269015"/>
    </source>
</evidence>
<accession>A0AAD0YZF3</accession>
<dbReference type="RefSeq" id="WP_060868492.1">
    <property type="nucleotide sequence ID" value="NZ_CP033930.1"/>
</dbReference>
<reference evidence="1 2" key="1">
    <citation type="submission" date="2018-11" db="EMBL/GenBank/DDBJ databases">
        <title>Proposal to divide the Flavobacteriaceae and reorganize its genera based on Amino Acid Identity values calculated from whole genome sequences.</title>
        <authorList>
            <person name="Nicholson A.C."/>
            <person name="Gulvik C.A."/>
            <person name="Whitney A.M."/>
            <person name="Humrighouse B.W."/>
            <person name="Bell M."/>
            <person name="Holmes B."/>
            <person name="Steigerwalt A.G."/>
            <person name="Villarma A."/>
            <person name="Sheth M."/>
            <person name="Batra D."/>
            <person name="Pryor J."/>
            <person name="Bernardet J.-F."/>
            <person name="Hugo C."/>
            <person name="Kampfer P."/>
            <person name="Newman J."/>
            <person name="McQuiston J.R."/>
        </authorList>
    </citation>
    <scope>NUCLEOTIDE SEQUENCE [LARGE SCALE GENOMIC DNA]</scope>
    <source>
        <strain evidence="1 2">H5559</strain>
    </source>
</reference>
<dbReference type="Proteomes" id="UP000269015">
    <property type="component" value="Chromosome"/>
</dbReference>
<evidence type="ECO:0008006" key="3">
    <source>
        <dbReference type="Google" id="ProtNLM"/>
    </source>
</evidence>
<sequence>MKKIILFSIFILVVACNKTNNQQNESPKKESQELKNILDEENSNKKEYTHYKDNKFDFNDKNLYKNLNKAINEGDTIAYKSASKYYIVNGRYKEFLYYAILMAEKNNYREAYWDISTILASESNEFTSQYGTYSLLKSYEMGEKSERIKQLYTTKGKKIPTSSSVFCSHK</sequence>
<protein>
    <recommendedName>
        <fullName evidence="3">Lipoprotein</fullName>
    </recommendedName>
</protein>
<evidence type="ECO:0000313" key="1">
    <source>
        <dbReference type="EMBL" id="AZB19848.1"/>
    </source>
</evidence>